<evidence type="ECO:0000313" key="4">
    <source>
        <dbReference type="Proteomes" id="UP000250179"/>
    </source>
</evidence>
<evidence type="ECO:0000313" key="3">
    <source>
        <dbReference type="EMBL" id="ASJ01954.1"/>
    </source>
</evidence>
<dbReference type="RefSeq" id="WP_088857224.1">
    <property type="nucleotide sequence ID" value="NZ_CP014862.1"/>
</dbReference>
<proteinExistence type="predicted"/>
<dbReference type="OrthoDB" id="99436at2157"/>
<dbReference type="EMBL" id="CP014862">
    <property type="protein sequence ID" value="ASJ01954.1"/>
    <property type="molecule type" value="Genomic_DNA"/>
</dbReference>
<protein>
    <recommendedName>
        <fullName evidence="2">Protein-glutamine gamma-glutamyltransferase-like C-terminal domain-containing protein</fullName>
    </recommendedName>
</protein>
<sequence>MSIRAKTLTIMLILLTLMTLSLNYTVRSSEGKHGGSSPSVWGTIISLAVIISILFFIVLFLSWRDIKLRRKDLYKESLASHIARGVAFALLAVVSIYFIEKSRPSSGPFIPNLTNNTTNGTGQIGIPQSANLSPTHNITGGAGGGNLVWIGYAAGLAFVAGVALMTVRYYRDAVKRRKREAIRKRAEAFDTKLNETGLEMFSNPKEAVVGIYKNAVLWLEYLGLPYKESWTHWEHAEHVRYKREAFVTLTKLFEKAKYAPEKVTWEDAERALSAYKELRGGFNEGQ</sequence>
<dbReference type="KEGG" id="tprf:A3L09_01095"/>
<reference evidence="3 4" key="1">
    <citation type="submission" date="2016-03" db="EMBL/GenBank/DDBJ databases">
        <title>Complete genome sequence of Thermococcus profundus strain DT5432.</title>
        <authorList>
            <person name="Oger P.M."/>
        </authorList>
    </citation>
    <scope>NUCLEOTIDE SEQUENCE [LARGE SCALE GENOMIC DNA]</scope>
    <source>
        <strain evidence="3 4">DT 5432</strain>
    </source>
</reference>
<keyword evidence="4" id="KW-1185">Reference proteome</keyword>
<dbReference type="InterPro" id="IPR025403">
    <property type="entry name" value="TgpA-like_C"/>
</dbReference>
<feature type="transmembrane region" description="Helical" evidence="1">
    <location>
        <begin position="149"/>
        <end position="170"/>
    </location>
</feature>
<keyword evidence="1" id="KW-0472">Membrane</keyword>
<dbReference type="Proteomes" id="UP000250179">
    <property type="component" value="Chromosome"/>
</dbReference>
<organism evidence="3 4">
    <name type="scientific">Thermococcus profundus</name>
    <dbReference type="NCBI Taxonomy" id="49899"/>
    <lineage>
        <taxon>Archaea</taxon>
        <taxon>Methanobacteriati</taxon>
        <taxon>Methanobacteriota</taxon>
        <taxon>Thermococci</taxon>
        <taxon>Thermococcales</taxon>
        <taxon>Thermococcaceae</taxon>
        <taxon>Thermococcus</taxon>
    </lineage>
</organism>
<keyword evidence="1" id="KW-0812">Transmembrane</keyword>
<feature type="transmembrane region" description="Helical" evidence="1">
    <location>
        <begin position="82"/>
        <end position="99"/>
    </location>
</feature>
<name>A0A2Z2MDB0_THEPR</name>
<accession>A0A2Z2MDB0</accession>
<gene>
    <name evidence="3" type="ORF">A3L09_01095</name>
</gene>
<dbReference type="AlphaFoldDB" id="A0A2Z2MDB0"/>
<feature type="transmembrane region" description="Helical" evidence="1">
    <location>
        <begin position="39"/>
        <end position="61"/>
    </location>
</feature>
<keyword evidence="1" id="KW-1133">Transmembrane helix</keyword>
<feature type="domain" description="Protein-glutamine gamma-glutamyltransferase-like C-terminal" evidence="2">
    <location>
        <begin position="212"/>
        <end position="275"/>
    </location>
</feature>
<dbReference type="GeneID" id="33318963"/>
<evidence type="ECO:0000256" key="1">
    <source>
        <dbReference type="SAM" id="Phobius"/>
    </source>
</evidence>
<evidence type="ECO:0000259" key="2">
    <source>
        <dbReference type="Pfam" id="PF13559"/>
    </source>
</evidence>
<dbReference type="Pfam" id="PF13559">
    <property type="entry name" value="DUF4129"/>
    <property type="match status" value="1"/>
</dbReference>